<dbReference type="SUPFAM" id="SSF55729">
    <property type="entry name" value="Acyl-CoA N-acyltransferases (Nat)"/>
    <property type="match status" value="1"/>
</dbReference>
<accession>A0A9X2S7Z6</accession>
<dbReference type="Gene3D" id="3.40.630.30">
    <property type="match status" value="1"/>
</dbReference>
<dbReference type="GO" id="GO:0016747">
    <property type="term" value="F:acyltransferase activity, transferring groups other than amino-acyl groups"/>
    <property type="evidence" value="ECO:0007669"/>
    <property type="project" value="InterPro"/>
</dbReference>
<dbReference type="Proteomes" id="UP001142078">
    <property type="component" value="Unassembled WGS sequence"/>
</dbReference>
<organism evidence="4 5">
    <name type="scientific">Anaerosalibacter massiliensis</name>
    <dbReference type="NCBI Taxonomy" id="1347392"/>
    <lineage>
        <taxon>Bacteria</taxon>
        <taxon>Bacillati</taxon>
        <taxon>Bacillota</taxon>
        <taxon>Tissierellia</taxon>
        <taxon>Tissierellales</taxon>
        <taxon>Sporanaerobacteraceae</taxon>
        <taxon>Anaerosalibacter</taxon>
    </lineage>
</organism>
<dbReference type="InterPro" id="IPR000182">
    <property type="entry name" value="GNAT_dom"/>
</dbReference>
<evidence type="ECO:0000259" key="3">
    <source>
        <dbReference type="PROSITE" id="PS51186"/>
    </source>
</evidence>
<evidence type="ECO:0000313" key="5">
    <source>
        <dbReference type="Proteomes" id="UP001142078"/>
    </source>
</evidence>
<proteinExistence type="predicted"/>
<dbReference type="PANTHER" id="PTHR43800">
    <property type="entry name" value="PEPTIDYL-LYSINE N-ACETYLTRANSFERASE YJAB"/>
    <property type="match status" value="1"/>
</dbReference>
<dbReference type="RefSeq" id="WP_257490522.1">
    <property type="nucleotide sequence ID" value="NZ_JANJZL010000007.1"/>
</dbReference>
<evidence type="ECO:0000256" key="1">
    <source>
        <dbReference type="ARBA" id="ARBA00022679"/>
    </source>
</evidence>
<protein>
    <submittedName>
        <fullName evidence="4">GNAT family N-acetyltransferase</fullName>
    </submittedName>
</protein>
<dbReference type="EMBL" id="JANJZL010000007">
    <property type="protein sequence ID" value="MCR2044551.1"/>
    <property type="molecule type" value="Genomic_DNA"/>
</dbReference>
<dbReference type="AlphaFoldDB" id="A0A9X2S7Z6"/>
<keyword evidence="2" id="KW-0012">Acyltransferase</keyword>
<feature type="domain" description="N-acetyltransferase" evidence="3">
    <location>
        <begin position="1"/>
        <end position="151"/>
    </location>
</feature>
<evidence type="ECO:0000256" key="2">
    <source>
        <dbReference type="ARBA" id="ARBA00023315"/>
    </source>
</evidence>
<reference evidence="4" key="1">
    <citation type="submission" date="2022-07" db="EMBL/GenBank/DDBJ databases">
        <title>Enhanced cultured diversity of the mouse gut microbiota enables custom-made synthetic communities.</title>
        <authorList>
            <person name="Afrizal A."/>
        </authorList>
    </citation>
    <scope>NUCLEOTIDE SEQUENCE</scope>
    <source>
        <strain evidence="4">DSM 29482</strain>
    </source>
</reference>
<dbReference type="Pfam" id="PF00583">
    <property type="entry name" value="Acetyltransf_1"/>
    <property type="match status" value="1"/>
</dbReference>
<dbReference type="PROSITE" id="PS51186">
    <property type="entry name" value="GNAT"/>
    <property type="match status" value="1"/>
</dbReference>
<gene>
    <name evidence="4" type="ORF">NSA23_10555</name>
</gene>
<evidence type="ECO:0000313" key="4">
    <source>
        <dbReference type="EMBL" id="MCR2044551.1"/>
    </source>
</evidence>
<keyword evidence="1" id="KW-0808">Transferase</keyword>
<dbReference type="InterPro" id="IPR016181">
    <property type="entry name" value="Acyl_CoA_acyltransferase"/>
</dbReference>
<dbReference type="CDD" id="cd04301">
    <property type="entry name" value="NAT_SF"/>
    <property type="match status" value="1"/>
</dbReference>
<name>A0A9X2S7Z6_9FIRM</name>
<keyword evidence="5" id="KW-1185">Reference proteome</keyword>
<sequence>MIIRNYEKKDWKRLNEIHDEARKIELNNAGIPDAYLSLEETYENEGLFDYELLVAEDKTGLVVGFVAFYEEEIAWLYVDPKYHRKGIATKLLSESIEKAGNHIFIEVLENNIEAINLYKKMGFTVVEKKTGKMVGNESFEVTGYILEYKKQ</sequence>
<comment type="caution">
    <text evidence="4">The sequence shown here is derived from an EMBL/GenBank/DDBJ whole genome shotgun (WGS) entry which is preliminary data.</text>
</comment>
<dbReference type="PANTHER" id="PTHR43800:SF1">
    <property type="entry name" value="PEPTIDYL-LYSINE N-ACETYLTRANSFERASE YJAB"/>
    <property type="match status" value="1"/>
</dbReference>